<dbReference type="InterPro" id="IPR014729">
    <property type="entry name" value="Rossmann-like_a/b/a_fold"/>
</dbReference>
<evidence type="ECO:0000256" key="6">
    <source>
        <dbReference type="ARBA" id="ARBA00022741"/>
    </source>
</evidence>
<evidence type="ECO:0000256" key="1">
    <source>
        <dbReference type="ARBA" id="ARBA00002324"/>
    </source>
</evidence>
<dbReference type="EC" id="2.7.7.18" evidence="10"/>
<dbReference type="SUPFAM" id="SSF52374">
    <property type="entry name" value="Nucleotidylyl transferase"/>
    <property type="match status" value="1"/>
</dbReference>
<keyword evidence="4 10" id="KW-0808">Transferase</keyword>
<evidence type="ECO:0000256" key="4">
    <source>
        <dbReference type="ARBA" id="ARBA00022679"/>
    </source>
</evidence>
<dbReference type="CDD" id="cd02165">
    <property type="entry name" value="NMNAT"/>
    <property type="match status" value="1"/>
</dbReference>
<feature type="domain" description="Cytidyltransferase-like" evidence="11">
    <location>
        <begin position="14"/>
        <end position="170"/>
    </location>
</feature>
<evidence type="ECO:0000256" key="8">
    <source>
        <dbReference type="ARBA" id="ARBA00023027"/>
    </source>
</evidence>
<dbReference type="NCBIfam" id="NF000841">
    <property type="entry name" value="PRK00071.1-4"/>
    <property type="match status" value="1"/>
</dbReference>
<evidence type="ECO:0000313" key="12">
    <source>
        <dbReference type="EMBL" id="MBM7838062.1"/>
    </source>
</evidence>
<keyword evidence="8 10" id="KW-0520">NAD</keyword>
<organism evidence="12 13">
    <name type="scientific">Shouchella xiaoxiensis</name>
    <dbReference type="NCBI Taxonomy" id="766895"/>
    <lineage>
        <taxon>Bacteria</taxon>
        <taxon>Bacillati</taxon>
        <taxon>Bacillota</taxon>
        <taxon>Bacilli</taxon>
        <taxon>Bacillales</taxon>
        <taxon>Bacillaceae</taxon>
        <taxon>Shouchella</taxon>
    </lineage>
</organism>
<dbReference type="InterPro" id="IPR005248">
    <property type="entry name" value="NadD/NMNAT"/>
</dbReference>
<sequence length="199" mass="23145">MSSHEHNQEKRIGLFGGTFDPPHLGHMLIAQEALSELKLDEIWFIPVSTPPHKERQGLTSGENRFRMVTAATQNENRFKVSDIELKRKGKSFTIDTVKQLKEMHQNHHFYFLIGGDMVDMLDQWYQIDELKKLVTFVAFNRPGAAAIKKKEVEFIPFIDVNISSTIIRKRVFENKPIRYFVSAEVEQVIKEYGLYEFNG</sequence>
<reference evidence="12" key="1">
    <citation type="submission" date="2021-01" db="EMBL/GenBank/DDBJ databases">
        <title>Genomic Encyclopedia of Type Strains, Phase IV (KMG-IV): sequencing the most valuable type-strain genomes for metagenomic binning, comparative biology and taxonomic classification.</title>
        <authorList>
            <person name="Goeker M."/>
        </authorList>
    </citation>
    <scope>NUCLEOTIDE SEQUENCE</scope>
    <source>
        <strain evidence="12">DSM 21943</strain>
    </source>
</reference>
<evidence type="ECO:0000256" key="10">
    <source>
        <dbReference type="HAMAP-Rule" id="MF_00244"/>
    </source>
</evidence>
<keyword evidence="3 10" id="KW-0662">Pyridine nucleotide biosynthesis</keyword>
<comment type="pathway">
    <text evidence="2 10">Cofactor biosynthesis; NAD(+) biosynthesis; deamido-NAD(+) from nicotinate D-ribonucleotide: step 1/1.</text>
</comment>
<dbReference type="GO" id="GO:0004515">
    <property type="term" value="F:nicotinate-nucleotide adenylyltransferase activity"/>
    <property type="evidence" value="ECO:0007669"/>
    <property type="project" value="UniProtKB-EC"/>
</dbReference>
<keyword evidence="5 10" id="KW-0548">Nucleotidyltransferase</keyword>
<dbReference type="Proteomes" id="UP001179280">
    <property type="component" value="Unassembled WGS sequence"/>
</dbReference>
<evidence type="ECO:0000259" key="11">
    <source>
        <dbReference type="Pfam" id="PF01467"/>
    </source>
</evidence>
<comment type="caution">
    <text evidence="12">The sequence shown here is derived from an EMBL/GenBank/DDBJ whole genome shotgun (WGS) entry which is preliminary data.</text>
</comment>
<dbReference type="RefSeq" id="WP_239586611.1">
    <property type="nucleotide sequence ID" value="NZ_JAFBCV010000003.1"/>
</dbReference>
<evidence type="ECO:0000256" key="5">
    <source>
        <dbReference type="ARBA" id="ARBA00022695"/>
    </source>
</evidence>
<evidence type="ECO:0000256" key="9">
    <source>
        <dbReference type="ARBA" id="ARBA00048721"/>
    </source>
</evidence>
<dbReference type="NCBIfam" id="NF000840">
    <property type="entry name" value="PRK00071.1-3"/>
    <property type="match status" value="1"/>
</dbReference>
<proteinExistence type="inferred from homology"/>
<dbReference type="HAMAP" id="MF_00244">
    <property type="entry name" value="NaMN_adenylyltr"/>
    <property type="match status" value="1"/>
</dbReference>
<evidence type="ECO:0000256" key="2">
    <source>
        <dbReference type="ARBA" id="ARBA00005019"/>
    </source>
</evidence>
<protein>
    <recommendedName>
        <fullName evidence="10">Probable nicotinate-nucleotide adenylyltransferase</fullName>
        <ecNumber evidence="10">2.7.7.18</ecNumber>
    </recommendedName>
    <alternativeName>
        <fullName evidence="10">Deamido-NAD(+) diphosphorylase</fullName>
    </alternativeName>
    <alternativeName>
        <fullName evidence="10">Deamido-NAD(+) pyrophosphorylase</fullName>
    </alternativeName>
    <alternativeName>
        <fullName evidence="10">Nicotinate mononucleotide adenylyltransferase</fullName>
        <shortName evidence="10">NaMN adenylyltransferase</shortName>
    </alternativeName>
</protein>
<evidence type="ECO:0000256" key="7">
    <source>
        <dbReference type="ARBA" id="ARBA00022840"/>
    </source>
</evidence>
<dbReference type="NCBIfam" id="TIGR00125">
    <property type="entry name" value="cyt_tran_rel"/>
    <property type="match status" value="1"/>
</dbReference>
<keyword evidence="6 10" id="KW-0547">Nucleotide-binding</keyword>
<gene>
    <name evidence="10" type="primary">nadD</name>
    <name evidence="12" type="ORF">JOC54_001293</name>
</gene>
<accession>A0ABS2SUX7</accession>
<dbReference type="NCBIfam" id="TIGR00482">
    <property type="entry name" value="nicotinate (nicotinamide) nucleotide adenylyltransferase"/>
    <property type="match status" value="1"/>
</dbReference>
<dbReference type="Pfam" id="PF01467">
    <property type="entry name" value="CTP_transf_like"/>
    <property type="match status" value="1"/>
</dbReference>
<dbReference type="Gene3D" id="3.40.50.620">
    <property type="entry name" value="HUPs"/>
    <property type="match status" value="1"/>
</dbReference>
<comment type="catalytic activity">
    <reaction evidence="9 10">
        <text>nicotinate beta-D-ribonucleotide + ATP + H(+) = deamido-NAD(+) + diphosphate</text>
        <dbReference type="Rhea" id="RHEA:22860"/>
        <dbReference type="ChEBI" id="CHEBI:15378"/>
        <dbReference type="ChEBI" id="CHEBI:30616"/>
        <dbReference type="ChEBI" id="CHEBI:33019"/>
        <dbReference type="ChEBI" id="CHEBI:57502"/>
        <dbReference type="ChEBI" id="CHEBI:58437"/>
        <dbReference type="EC" id="2.7.7.18"/>
    </reaction>
</comment>
<keyword evidence="7 10" id="KW-0067">ATP-binding</keyword>
<name>A0ABS2SUX7_9BACI</name>
<evidence type="ECO:0000313" key="13">
    <source>
        <dbReference type="Proteomes" id="UP001179280"/>
    </source>
</evidence>
<dbReference type="PANTHER" id="PTHR39321:SF3">
    <property type="entry name" value="PHOSPHOPANTETHEINE ADENYLYLTRANSFERASE"/>
    <property type="match status" value="1"/>
</dbReference>
<evidence type="ECO:0000256" key="3">
    <source>
        <dbReference type="ARBA" id="ARBA00022642"/>
    </source>
</evidence>
<dbReference type="PANTHER" id="PTHR39321">
    <property type="entry name" value="NICOTINATE-NUCLEOTIDE ADENYLYLTRANSFERASE-RELATED"/>
    <property type="match status" value="1"/>
</dbReference>
<comment type="similarity">
    <text evidence="10">Belongs to the NadD family.</text>
</comment>
<keyword evidence="13" id="KW-1185">Reference proteome</keyword>
<comment type="function">
    <text evidence="1 10">Catalyzes the reversible adenylation of nicotinate mononucleotide (NaMN) to nicotinic acid adenine dinucleotide (NaAD).</text>
</comment>
<dbReference type="InterPro" id="IPR004821">
    <property type="entry name" value="Cyt_trans-like"/>
</dbReference>
<dbReference type="EMBL" id="JAFBCV010000003">
    <property type="protein sequence ID" value="MBM7838062.1"/>
    <property type="molecule type" value="Genomic_DNA"/>
</dbReference>